<feature type="compositionally biased region" description="Basic and acidic residues" evidence="1">
    <location>
        <begin position="17"/>
        <end position="27"/>
    </location>
</feature>
<sequence length="276" mass="30168">MGRTKANTRGGLAGHINSEHSRTEDGKNLNSGPKRRKGGNPNSSDIRPSKRNKTNRTSSNESPSPEEIHETASENESSIKPPAAASANVPPPYGNLTTTHDVLPMHIISSSQIEKKVTSALKQLANFPAVPPAKPAVIMLHSKAKTASKMISIVEIAKREIASNGGKWFQYNSVDQTIEPKKVQKPESKSGIDKSGEVKGPSEVDASGDPESDQDEEAFETMKTPFERAIEDIPKIRAVPTMTTYLSRVRIESLRKKYGYVGQPELNIIMKEKDLD</sequence>
<evidence type="ECO:0000256" key="1">
    <source>
        <dbReference type="SAM" id="MobiDB-lite"/>
    </source>
</evidence>
<dbReference type="EMBL" id="NPIC01000003">
    <property type="protein sequence ID" value="RDL37906.1"/>
    <property type="molecule type" value="Genomic_DNA"/>
</dbReference>
<dbReference type="Pfam" id="PF01918">
    <property type="entry name" value="Alba"/>
    <property type="match status" value="1"/>
</dbReference>
<evidence type="ECO:0000313" key="4">
    <source>
        <dbReference type="Proteomes" id="UP000254866"/>
    </source>
</evidence>
<dbReference type="OrthoDB" id="424402at2759"/>
<organism evidence="3 4">
    <name type="scientific">Venustampulla echinocandica</name>
    <dbReference type="NCBI Taxonomy" id="2656787"/>
    <lineage>
        <taxon>Eukaryota</taxon>
        <taxon>Fungi</taxon>
        <taxon>Dikarya</taxon>
        <taxon>Ascomycota</taxon>
        <taxon>Pezizomycotina</taxon>
        <taxon>Leotiomycetes</taxon>
        <taxon>Helotiales</taxon>
        <taxon>Pleuroascaceae</taxon>
        <taxon>Venustampulla</taxon>
    </lineage>
</organism>
<dbReference type="InterPro" id="IPR002775">
    <property type="entry name" value="DNA/RNA-bd_Alba-like"/>
</dbReference>
<feature type="domain" description="DNA/RNA-binding protein Alba-like" evidence="2">
    <location>
        <begin position="106"/>
        <end position="177"/>
    </location>
</feature>
<dbReference type="GO" id="GO:0003676">
    <property type="term" value="F:nucleic acid binding"/>
    <property type="evidence" value="ECO:0007669"/>
    <property type="project" value="InterPro"/>
</dbReference>
<dbReference type="AlphaFoldDB" id="A0A370TQT8"/>
<dbReference type="RefSeq" id="XP_031870562.1">
    <property type="nucleotide sequence ID" value="XM_032013962.1"/>
</dbReference>
<feature type="region of interest" description="Disordered" evidence="1">
    <location>
        <begin position="1"/>
        <end position="97"/>
    </location>
</feature>
<reference evidence="3 4" key="1">
    <citation type="journal article" date="2018" name="IMA Fungus">
        <title>IMA Genome-F 9: Draft genome sequence of Annulohypoxylon stygium, Aspergillus mulundensis, Berkeleyomyces basicola (syn. Thielaviopsis basicola), Ceratocystis smalleyi, two Cercospora beticola strains, Coleophoma cylindrospora, Fusarium fracticaudum, Phialophora cf. hyalina, and Morchella septimelata.</title>
        <authorList>
            <person name="Wingfield B.D."/>
            <person name="Bills G.F."/>
            <person name="Dong Y."/>
            <person name="Huang W."/>
            <person name="Nel W.J."/>
            <person name="Swalarsk-Parry B.S."/>
            <person name="Vaghefi N."/>
            <person name="Wilken P.M."/>
            <person name="An Z."/>
            <person name="de Beer Z.W."/>
            <person name="De Vos L."/>
            <person name="Chen L."/>
            <person name="Duong T.A."/>
            <person name="Gao Y."/>
            <person name="Hammerbacher A."/>
            <person name="Kikkert J.R."/>
            <person name="Li Y."/>
            <person name="Li H."/>
            <person name="Li K."/>
            <person name="Li Q."/>
            <person name="Liu X."/>
            <person name="Ma X."/>
            <person name="Naidoo K."/>
            <person name="Pethybridge S.J."/>
            <person name="Sun J."/>
            <person name="Steenkamp E.T."/>
            <person name="van der Nest M.A."/>
            <person name="van Wyk S."/>
            <person name="Wingfield M.J."/>
            <person name="Xiong C."/>
            <person name="Yue Q."/>
            <person name="Zhang X."/>
        </authorList>
    </citation>
    <scope>NUCLEOTIDE SEQUENCE [LARGE SCALE GENOMIC DNA]</scope>
    <source>
        <strain evidence="3 4">BP 5553</strain>
    </source>
</reference>
<evidence type="ECO:0000259" key="2">
    <source>
        <dbReference type="Pfam" id="PF01918"/>
    </source>
</evidence>
<dbReference type="GeneID" id="43598188"/>
<evidence type="ECO:0000313" key="3">
    <source>
        <dbReference type="EMBL" id="RDL37906.1"/>
    </source>
</evidence>
<accession>A0A370TQT8</accession>
<keyword evidence="4" id="KW-1185">Reference proteome</keyword>
<feature type="region of interest" description="Disordered" evidence="1">
    <location>
        <begin position="180"/>
        <end position="219"/>
    </location>
</feature>
<feature type="compositionally biased region" description="Basic and acidic residues" evidence="1">
    <location>
        <begin position="180"/>
        <end position="202"/>
    </location>
</feature>
<comment type="caution">
    <text evidence="3">The sequence shown here is derived from an EMBL/GenBank/DDBJ whole genome shotgun (WGS) entry which is preliminary data.</text>
</comment>
<feature type="compositionally biased region" description="Acidic residues" evidence="1">
    <location>
        <begin position="206"/>
        <end position="219"/>
    </location>
</feature>
<gene>
    <name evidence="3" type="ORF">BP5553_05339</name>
</gene>
<protein>
    <recommendedName>
        <fullName evidence="2">DNA/RNA-binding protein Alba-like domain-containing protein</fullName>
    </recommendedName>
</protein>
<proteinExistence type="predicted"/>
<dbReference type="Proteomes" id="UP000254866">
    <property type="component" value="Unassembled WGS sequence"/>
</dbReference>
<name>A0A370TQT8_9HELO</name>